<evidence type="ECO:0000313" key="3">
    <source>
        <dbReference type="EMBL" id="PCH33348.1"/>
    </source>
</evidence>
<dbReference type="EMBL" id="KB467831">
    <property type="protein sequence ID" value="PCH33348.1"/>
    <property type="molecule type" value="Genomic_DNA"/>
</dbReference>
<gene>
    <name evidence="3" type="ORF">WOLCODRAFT_135073</name>
</gene>
<dbReference type="Pfam" id="PF04707">
    <property type="entry name" value="PRELI"/>
    <property type="match status" value="1"/>
</dbReference>
<dbReference type="InterPro" id="IPR006797">
    <property type="entry name" value="PRELI/MSF1_dom"/>
</dbReference>
<name>A0A2H3J6S2_WOLCO</name>
<sequence>MRFYSQAFLYDDPWSIVSYAFFMRYPNPFASHVLSCDVISRDVSPSGSLITTRLILKSGSLPKWAQGLVGRAESWIIEESEVDPAGRVVRCVTKNLDHVKVMRVEERITLQQTDDGRTLQNTEARFVSGIGWGLTKKIESHGLARFKANIQRSRQGFSMILDLIRQSRAQTMTMGAPNVYVHSHHRTASVEDPPATDTENKSQETTKTRGSWLNPRSWVQSR</sequence>
<dbReference type="GO" id="GO:0005758">
    <property type="term" value="C:mitochondrial intermembrane space"/>
    <property type="evidence" value="ECO:0007669"/>
    <property type="project" value="InterPro"/>
</dbReference>
<dbReference type="InterPro" id="IPR037365">
    <property type="entry name" value="Slowmo/Ups"/>
</dbReference>
<dbReference type="STRING" id="742152.A0A2H3J6S2"/>
<protein>
    <submittedName>
        <fullName evidence="3">MSF1-domain-containing protein</fullName>
    </submittedName>
</protein>
<organism evidence="3 4">
    <name type="scientific">Wolfiporia cocos (strain MD-104)</name>
    <name type="common">Brown rot fungus</name>
    <dbReference type="NCBI Taxonomy" id="742152"/>
    <lineage>
        <taxon>Eukaryota</taxon>
        <taxon>Fungi</taxon>
        <taxon>Dikarya</taxon>
        <taxon>Basidiomycota</taxon>
        <taxon>Agaricomycotina</taxon>
        <taxon>Agaricomycetes</taxon>
        <taxon>Polyporales</taxon>
        <taxon>Phaeolaceae</taxon>
        <taxon>Wolfiporia</taxon>
    </lineage>
</organism>
<evidence type="ECO:0000256" key="1">
    <source>
        <dbReference type="SAM" id="MobiDB-lite"/>
    </source>
</evidence>
<accession>A0A2H3J6S2</accession>
<feature type="region of interest" description="Disordered" evidence="1">
    <location>
        <begin position="186"/>
        <end position="222"/>
    </location>
</feature>
<feature type="domain" description="PRELI/MSF1" evidence="2">
    <location>
        <begin position="1"/>
        <end position="169"/>
    </location>
</feature>
<keyword evidence="4" id="KW-1185">Reference proteome</keyword>
<dbReference type="AlphaFoldDB" id="A0A2H3J6S2"/>
<proteinExistence type="predicted"/>
<feature type="compositionally biased region" description="Basic and acidic residues" evidence="1">
    <location>
        <begin position="198"/>
        <end position="207"/>
    </location>
</feature>
<dbReference type="PROSITE" id="PS50904">
    <property type="entry name" value="PRELI_MSF1"/>
    <property type="match status" value="1"/>
</dbReference>
<evidence type="ECO:0000313" key="4">
    <source>
        <dbReference type="Proteomes" id="UP000218811"/>
    </source>
</evidence>
<dbReference type="PANTHER" id="PTHR11158">
    <property type="entry name" value="MSF1/PX19 RELATED"/>
    <property type="match status" value="1"/>
</dbReference>
<reference evidence="3 4" key="1">
    <citation type="journal article" date="2012" name="Science">
        <title>The Paleozoic origin of enzymatic lignin decomposition reconstructed from 31 fungal genomes.</title>
        <authorList>
            <person name="Floudas D."/>
            <person name="Binder M."/>
            <person name="Riley R."/>
            <person name="Barry K."/>
            <person name="Blanchette R.A."/>
            <person name="Henrissat B."/>
            <person name="Martinez A.T."/>
            <person name="Otillar R."/>
            <person name="Spatafora J.W."/>
            <person name="Yadav J.S."/>
            <person name="Aerts A."/>
            <person name="Benoit I."/>
            <person name="Boyd A."/>
            <person name="Carlson A."/>
            <person name="Copeland A."/>
            <person name="Coutinho P.M."/>
            <person name="de Vries R.P."/>
            <person name="Ferreira P."/>
            <person name="Findley K."/>
            <person name="Foster B."/>
            <person name="Gaskell J."/>
            <person name="Glotzer D."/>
            <person name="Gorecki P."/>
            <person name="Heitman J."/>
            <person name="Hesse C."/>
            <person name="Hori C."/>
            <person name="Igarashi K."/>
            <person name="Jurgens J.A."/>
            <person name="Kallen N."/>
            <person name="Kersten P."/>
            <person name="Kohler A."/>
            <person name="Kuees U."/>
            <person name="Kumar T.K.A."/>
            <person name="Kuo A."/>
            <person name="LaButti K."/>
            <person name="Larrondo L.F."/>
            <person name="Lindquist E."/>
            <person name="Ling A."/>
            <person name="Lombard V."/>
            <person name="Lucas S."/>
            <person name="Lundell T."/>
            <person name="Martin R."/>
            <person name="McLaughlin D.J."/>
            <person name="Morgenstern I."/>
            <person name="Morin E."/>
            <person name="Murat C."/>
            <person name="Nagy L.G."/>
            <person name="Nolan M."/>
            <person name="Ohm R.A."/>
            <person name="Patyshakuliyeva A."/>
            <person name="Rokas A."/>
            <person name="Ruiz-Duenas F.J."/>
            <person name="Sabat G."/>
            <person name="Salamov A."/>
            <person name="Samejima M."/>
            <person name="Schmutz J."/>
            <person name="Slot J.C."/>
            <person name="St John F."/>
            <person name="Stenlid J."/>
            <person name="Sun H."/>
            <person name="Sun S."/>
            <person name="Syed K."/>
            <person name="Tsang A."/>
            <person name="Wiebenga A."/>
            <person name="Young D."/>
            <person name="Pisabarro A."/>
            <person name="Eastwood D.C."/>
            <person name="Martin F."/>
            <person name="Cullen D."/>
            <person name="Grigoriev I.V."/>
            <person name="Hibbett D.S."/>
        </authorList>
    </citation>
    <scope>NUCLEOTIDE SEQUENCE [LARGE SCALE GENOMIC DNA]</scope>
    <source>
        <strain evidence="3 4">MD-104</strain>
    </source>
</reference>
<dbReference type="OrthoDB" id="341300at2759"/>
<dbReference type="Proteomes" id="UP000218811">
    <property type="component" value="Unassembled WGS sequence"/>
</dbReference>
<evidence type="ECO:0000259" key="2">
    <source>
        <dbReference type="PROSITE" id="PS50904"/>
    </source>
</evidence>
<dbReference type="OMA" id="GYEFFKC"/>